<evidence type="ECO:0000313" key="8">
    <source>
        <dbReference type="Proteomes" id="UP000698222"/>
    </source>
</evidence>
<dbReference type="RefSeq" id="WP_209893778.1">
    <property type="nucleotide sequence ID" value="NZ_BAAAJV010000016.1"/>
</dbReference>
<keyword evidence="8" id="KW-1185">Reference proteome</keyword>
<keyword evidence="4" id="KW-0804">Transcription</keyword>
<evidence type="ECO:0000313" key="7">
    <source>
        <dbReference type="EMBL" id="MBP2410325.1"/>
    </source>
</evidence>
<dbReference type="Gene3D" id="1.10.357.10">
    <property type="entry name" value="Tetracycline Repressor, domain 2"/>
    <property type="match status" value="1"/>
</dbReference>
<dbReference type="PANTHER" id="PTHR30055">
    <property type="entry name" value="HTH-TYPE TRANSCRIPTIONAL REGULATOR RUTR"/>
    <property type="match status" value="1"/>
</dbReference>
<name>A0ABS4YP08_9MICO</name>
<evidence type="ECO:0000256" key="2">
    <source>
        <dbReference type="ARBA" id="ARBA00023015"/>
    </source>
</evidence>
<dbReference type="Proteomes" id="UP000698222">
    <property type="component" value="Unassembled WGS sequence"/>
</dbReference>
<comment type="caution">
    <text evidence="7">The sequence shown here is derived from an EMBL/GenBank/DDBJ whole genome shotgun (WGS) entry which is preliminary data.</text>
</comment>
<keyword evidence="3 5" id="KW-0238">DNA-binding</keyword>
<organism evidence="7 8">
    <name type="scientific">Brachybacterium fresconis</name>
    <dbReference type="NCBI Taxonomy" id="173363"/>
    <lineage>
        <taxon>Bacteria</taxon>
        <taxon>Bacillati</taxon>
        <taxon>Actinomycetota</taxon>
        <taxon>Actinomycetes</taxon>
        <taxon>Micrococcales</taxon>
        <taxon>Dermabacteraceae</taxon>
        <taxon>Brachybacterium</taxon>
    </lineage>
</organism>
<accession>A0ABS4YP08</accession>
<gene>
    <name evidence="7" type="ORF">JOF44_003228</name>
</gene>
<sequence length="195" mass="21387">MPKLIDHARRREELAEAAWRVLLRDGVGRVSVRSVATEAGLTVSSLRHVFSSQDELLAFSLQLVLDRVGRRVEPMLPVADRRGVEAVAAQFLPLDPERCAEMEVYLSLFMAARANPELIPLREEAQAALRRSCRNLIGALDNGSDLAPGADLELEARRLHALLDGLAMHLVFEGGDGDPDGARRLLRAHLDSLAA</sequence>
<dbReference type="Pfam" id="PF13977">
    <property type="entry name" value="TetR_C_6"/>
    <property type="match status" value="1"/>
</dbReference>
<evidence type="ECO:0000256" key="4">
    <source>
        <dbReference type="ARBA" id="ARBA00023163"/>
    </source>
</evidence>
<evidence type="ECO:0000256" key="5">
    <source>
        <dbReference type="PROSITE-ProRule" id="PRU00335"/>
    </source>
</evidence>
<protein>
    <submittedName>
        <fullName evidence="7">AcrR family transcriptional regulator</fullName>
    </submittedName>
</protein>
<evidence type="ECO:0000256" key="1">
    <source>
        <dbReference type="ARBA" id="ARBA00022491"/>
    </source>
</evidence>
<dbReference type="InterPro" id="IPR036271">
    <property type="entry name" value="Tet_transcr_reg_TetR-rel_C_sf"/>
</dbReference>
<dbReference type="SUPFAM" id="SSF48498">
    <property type="entry name" value="Tetracyclin repressor-like, C-terminal domain"/>
    <property type="match status" value="1"/>
</dbReference>
<feature type="DNA-binding region" description="H-T-H motif" evidence="5">
    <location>
        <begin position="31"/>
        <end position="50"/>
    </location>
</feature>
<evidence type="ECO:0000259" key="6">
    <source>
        <dbReference type="PROSITE" id="PS50977"/>
    </source>
</evidence>
<keyword evidence="1" id="KW-0678">Repressor</keyword>
<proteinExistence type="predicted"/>
<evidence type="ECO:0000256" key="3">
    <source>
        <dbReference type="ARBA" id="ARBA00023125"/>
    </source>
</evidence>
<dbReference type="EMBL" id="JAGIOC010000001">
    <property type="protein sequence ID" value="MBP2410325.1"/>
    <property type="molecule type" value="Genomic_DNA"/>
</dbReference>
<dbReference type="SUPFAM" id="SSF46689">
    <property type="entry name" value="Homeodomain-like"/>
    <property type="match status" value="1"/>
</dbReference>
<dbReference type="InterPro" id="IPR001647">
    <property type="entry name" value="HTH_TetR"/>
</dbReference>
<keyword evidence="2" id="KW-0805">Transcription regulation</keyword>
<dbReference type="InterPro" id="IPR039538">
    <property type="entry name" value="BetI_C"/>
</dbReference>
<dbReference type="PROSITE" id="PS50977">
    <property type="entry name" value="HTH_TETR_2"/>
    <property type="match status" value="1"/>
</dbReference>
<dbReference type="Pfam" id="PF00440">
    <property type="entry name" value="TetR_N"/>
    <property type="match status" value="1"/>
</dbReference>
<reference evidence="7 8" key="1">
    <citation type="submission" date="2021-03" db="EMBL/GenBank/DDBJ databases">
        <title>Sequencing the genomes of 1000 actinobacteria strains.</title>
        <authorList>
            <person name="Klenk H.-P."/>
        </authorList>
    </citation>
    <scope>NUCLEOTIDE SEQUENCE [LARGE SCALE GENOMIC DNA]</scope>
    <source>
        <strain evidence="7 8">DSM 14564</strain>
    </source>
</reference>
<dbReference type="InterPro" id="IPR009057">
    <property type="entry name" value="Homeodomain-like_sf"/>
</dbReference>
<feature type="domain" description="HTH tetR-type" evidence="6">
    <location>
        <begin position="8"/>
        <end position="68"/>
    </location>
</feature>
<dbReference type="InterPro" id="IPR050109">
    <property type="entry name" value="HTH-type_TetR-like_transc_reg"/>
</dbReference>
<dbReference type="PANTHER" id="PTHR30055:SF226">
    <property type="entry name" value="HTH-TYPE TRANSCRIPTIONAL REGULATOR PKSA"/>
    <property type="match status" value="1"/>
</dbReference>